<dbReference type="InterPro" id="IPR024671">
    <property type="entry name" value="Atg22-like"/>
</dbReference>
<keyword evidence="2" id="KW-0813">Transport</keyword>
<gene>
    <name evidence="8" type="ORF">SAMN05216412_108104</name>
</gene>
<feature type="transmembrane region" description="Helical" evidence="6">
    <location>
        <begin position="338"/>
        <end position="358"/>
    </location>
</feature>
<organism evidence="8 9">
    <name type="scientific">Nitrosospira multiformis</name>
    <dbReference type="NCBI Taxonomy" id="1231"/>
    <lineage>
        <taxon>Bacteria</taxon>
        <taxon>Pseudomonadati</taxon>
        <taxon>Pseudomonadota</taxon>
        <taxon>Betaproteobacteria</taxon>
        <taxon>Nitrosomonadales</taxon>
        <taxon>Nitrosomonadaceae</taxon>
        <taxon>Nitrosospira</taxon>
    </lineage>
</organism>
<evidence type="ECO:0000256" key="3">
    <source>
        <dbReference type="ARBA" id="ARBA00022692"/>
    </source>
</evidence>
<dbReference type="SUPFAM" id="SSF103473">
    <property type="entry name" value="MFS general substrate transporter"/>
    <property type="match status" value="1"/>
</dbReference>
<protein>
    <submittedName>
        <fullName evidence="8">MFS transporter, UMF1 family</fullName>
    </submittedName>
</protein>
<feature type="transmembrane region" description="Helical" evidence="6">
    <location>
        <begin position="143"/>
        <end position="167"/>
    </location>
</feature>
<dbReference type="InterPro" id="IPR036259">
    <property type="entry name" value="MFS_trans_sf"/>
</dbReference>
<feature type="transmembrane region" description="Helical" evidence="6">
    <location>
        <begin position="215"/>
        <end position="238"/>
    </location>
</feature>
<feature type="transmembrane region" description="Helical" evidence="6">
    <location>
        <begin position="59"/>
        <end position="79"/>
    </location>
</feature>
<evidence type="ECO:0000313" key="9">
    <source>
        <dbReference type="Proteomes" id="UP000183339"/>
    </source>
</evidence>
<dbReference type="Proteomes" id="UP000183339">
    <property type="component" value="Unassembled WGS sequence"/>
</dbReference>
<feature type="transmembrane region" description="Helical" evidence="6">
    <location>
        <begin position="274"/>
        <end position="299"/>
    </location>
</feature>
<feature type="transmembrane region" description="Helical" evidence="6">
    <location>
        <begin position="364"/>
        <end position="386"/>
    </location>
</feature>
<dbReference type="Gene3D" id="1.20.1250.20">
    <property type="entry name" value="MFS general substrate transporter like domains"/>
    <property type="match status" value="2"/>
</dbReference>
<evidence type="ECO:0000256" key="1">
    <source>
        <dbReference type="ARBA" id="ARBA00004127"/>
    </source>
</evidence>
<dbReference type="Pfam" id="PF11700">
    <property type="entry name" value="ATG22"/>
    <property type="match status" value="1"/>
</dbReference>
<accession>A0A1I0FDE7</accession>
<feature type="transmembrane region" description="Helical" evidence="6">
    <location>
        <begin position="430"/>
        <end position="449"/>
    </location>
</feature>
<dbReference type="EMBL" id="FOHI01000008">
    <property type="protein sequence ID" value="SET56293.1"/>
    <property type="molecule type" value="Genomic_DNA"/>
</dbReference>
<feature type="transmembrane region" description="Helical" evidence="6">
    <location>
        <begin position="119"/>
        <end position="137"/>
    </location>
</feature>
<proteinExistence type="predicted"/>
<keyword evidence="3 6" id="KW-0812">Transmembrane</keyword>
<sequence>MSHIYPQVIRGLNESESGPQGYHTILDFMQVQDKSRYLAPGVSRREVWSWAMFDFANSGYTTVVITAIFNAYFVAVVANNEAWGTFAWTAALAVSYALIMVTAPVIGAYADAYAMKKPLLLVSTIGCVLFTALLYFVGPGDLMLAVVLIVLSNFFFSSGTNLISAFLPELAHGEALGKVSGWGWSFGYIGGLISLGVSLAYVTWAQGQGRPAEQFVPGAMLITAGLFAISSIPTFLFLKERGLPQSHPAERHVVREAFARLLVTFHHVRDFRDLVRFLACIVFYQAGIQTVITLAAIYAQQVMGFDTGDTMFLVLVVNITASIGAFAFGNIQDRIGHIPTIALTLGGWIVMVLLAWMAATRPMFWLAANVAGLCLGASQSAGRALIGYLSPDARRAEFFGLWGLAVNLSSILGPITYGIVSWISGGDHRLAMLITGSYFIIGLMILMSIDIQRGRQAALSISPPGESLTGNH</sequence>
<evidence type="ECO:0000313" key="8">
    <source>
        <dbReference type="EMBL" id="SET56293.1"/>
    </source>
</evidence>
<feature type="transmembrane region" description="Helical" evidence="6">
    <location>
        <begin position="398"/>
        <end position="424"/>
    </location>
</feature>
<dbReference type="GO" id="GO:0012505">
    <property type="term" value="C:endomembrane system"/>
    <property type="evidence" value="ECO:0007669"/>
    <property type="project" value="UniProtKB-SubCell"/>
</dbReference>
<evidence type="ECO:0000256" key="6">
    <source>
        <dbReference type="SAM" id="Phobius"/>
    </source>
</evidence>
<dbReference type="GO" id="GO:0022857">
    <property type="term" value="F:transmembrane transporter activity"/>
    <property type="evidence" value="ECO:0007669"/>
    <property type="project" value="InterPro"/>
</dbReference>
<reference evidence="8 9" key="1">
    <citation type="submission" date="2016-10" db="EMBL/GenBank/DDBJ databases">
        <authorList>
            <person name="de Groot N.N."/>
        </authorList>
    </citation>
    <scope>NUCLEOTIDE SEQUENCE [LARGE SCALE GENOMIC DNA]</scope>
    <source>
        <strain evidence="8 9">Nl7</strain>
    </source>
</reference>
<evidence type="ECO:0000256" key="5">
    <source>
        <dbReference type="ARBA" id="ARBA00023136"/>
    </source>
</evidence>
<dbReference type="InterPro" id="IPR020846">
    <property type="entry name" value="MFS_dom"/>
</dbReference>
<dbReference type="AlphaFoldDB" id="A0A1I0FDE7"/>
<feature type="transmembrane region" description="Helical" evidence="6">
    <location>
        <begin position="179"/>
        <end position="203"/>
    </location>
</feature>
<dbReference type="PROSITE" id="PS50850">
    <property type="entry name" value="MFS"/>
    <property type="match status" value="1"/>
</dbReference>
<feature type="transmembrane region" description="Helical" evidence="6">
    <location>
        <begin position="311"/>
        <end position="331"/>
    </location>
</feature>
<dbReference type="InterPro" id="IPR050495">
    <property type="entry name" value="ATG22/LtaA_families"/>
</dbReference>
<dbReference type="PANTHER" id="PTHR23519:SF1">
    <property type="entry name" value="AUTOPHAGY-RELATED PROTEIN 22"/>
    <property type="match status" value="1"/>
</dbReference>
<evidence type="ECO:0000259" key="7">
    <source>
        <dbReference type="PROSITE" id="PS50850"/>
    </source>
</evidence>
<feature type="domain" description="Major facilitator superfamily (MFS) profile" evidence="7">
    <location>
        <begin position="274"/>
        <end position="472"/>
    </location>
</feature>
<evidence type="ECO:0000256" key="2">
    <source>
        <dbReference type="ARBA" id="ARBA00022448"/>
    </source>
</evidence>
<name>A0A1I0FDE7_9PROT</name>
<feature type="transmembrane region" description="Helical" evidence="6">
    <location>
        <begin position="85"/>
        <end position="107"/>
    </location>
</feature>
<comment type="subcellular location">
    <subcellularLocation>
        <location evidence="1">Endomembrane system</location>
        <topology evidence="1">Multi-pass membrane protein</topology>
    </subcellularLocation>
</comment>
<keyword evidence="5 6" id="KW-0472">Membrane</keyword>
<keyword evidence="4 6" id="KW-1133">Transmembrane helix</keyword>
<evidence type="ECO:0000256" key="4">
    <source>
        <dbReference type="ARBA" id="ARBA00022989"/>
    </source>
</evidence>
<dbReference type="PANTHER" id="PTHR23519">
    <property type="entry name" value="AUTOPHAGY-RELATED PROTEIN 22"/>
    <property type="match status" value="1"/>
</dbReference>